<dbReference type="SUPFAM" id="SSF56300">
    <property type="entry name" value="Metallo-dependent phosphatases"/>
    <property type="match status" value="1"/>
</dbReference>
<evidence type="ECO:0000313" key="1">
    <source>
        <dbReference type="EMBL" id="PNT23670.1"/>
    </source>
</evidence>
<proteinExistence type="predicted"/>
<gene>
    <name evidence="1" type="ORF">POPTR_008G093600</name>
</gene>
<organism evidence="1 2">
    <name type="scientific">Populus trichocarpa</name>
    <name type="common">Western balsam poplar</name>
    <name type="synonym">Populus balsamifera subsp. trichocarpa</name>
    <dbReference type="NCBI Taxonomy" id="3694"/>
    <lineage>
        <taxon>Eukaryota</taxon>
        <taxon>Viridiplantae</taxon>
        <taxon>Streptophyta</taxon>
        <taxon>Embryophyta</taxon>
        <taxon>Tracheophyta</taxon>
        <taxon>Spermatophyta</taxon>
        <taxon>Magnoliopsida</taxon>
        <taxon>eudicotyledons</taxon>
        <taxon>Gunneridae</taxon>
        <taxon>Pentapetalae</taxon>
        <taxon>rosids</taxon>
        <taxon>fabids</taxon>
        <taxon>Malpighiales</taxon>
        <taxon>Salicaceae</taxon>
        <taxon>Saliceae</taxon>
        <taxon>Populus</taxon>
    </lineage>
</organism>
<evidence type="ECO:0000313" key="2">
    <source>
        <dbReference type="Proteomes" id="UP000006729"/>
    </source>
</evidence>
<dbReference type="PANTHER" id="PTHR45778">
    <property type="entry name" value="PURPLE ACID PHOSPHATASE-RELATED"/>
    <property type="match status" value="1"/>
</dbReference>
<sequence length="86" mass="9629">MGTPTPYATFISTQDGSISTMKWILRDIEAIGDKPAFVSLLGDSSYARVEPVASKVPYHVCIGNHEYDWPLQPWKPDWSNACSLRN</sequence>
<dbReference type="AlphaFoldDB" id="A0A2K1ZEG7"/>
<dbReference type="InParanoid" id="A0A2K1ZEG7"/>
<accession>A0A2K1ZEG7</accession>
<name>A0A2K1ZEG7_POPTR</name>
<dbReference type="PANTHER" id="PTHR45778:SF7">
    <property type="entry name" value="PURPLE ACID PHOSPHATASE"/>
    <property type="match status" value="1"/>
</dbReference>
<reference evidence="1 2" key="1">
    <citation type="journal article" date="2006" name="Science">
        <title>The genome of black cottonwood, Populus trichocarpa (Torr. &amp; Gray).</title>
        <authorList>
            <person name="Tuskan G.A."/>
            <person name="Difazio S."/>
            <person name="Jansson S."/>
            <person name="Bohlmann J."/>
            <person name="Grigoriev I."/>
            <person name="Hellsten U."/>
            <person name="Putnam N."/>
            <person name="Ralph S."/>
            <person name="Rombauts S."/>
            <person name="Salamov A."/>
            <person name="Schein J."/>
            <person name="Sterck L."/>
            <person name="Aerts A."/>
            <person name="Bhalerao R.R."/>
            <person name="Bhalerao R.P."/>
            <person name="Blaudez D."/>
            <person name="Boerjan W."/>
            <person name="Brun A."/>
            <person name="Brunner A."/>
            <person name="Busov V."/>
            <person name="Campbell M."/>
            <person name="Carlson J."/>
            <person name="Chalot M."/>
            <person name="Chapman J."/>
            <person name="Chen G.L."/>
            <person name="Cooper D."/>
            <person name="Coutinho P.M."/>
            <person name="Couturier J."/>
            <person name="Covert S."/>
            <person name="Cronk Q."/>
            <person name="Cunningham R."/>
            <person name="Davis J."/>
            <person name="Degroeve S."/>
            <person name="Dejardin A."/>
            <person name="Depamphilis C."/>
            <person name="Detter J."/>
            <person name="Dirks B."/>
            <person name="Dubchak I."/>
            <person name="Duplessis S."/>
            <person name="Ehlting J."/>
            <person name="Ellis B."/>
            <person name="Gendler K."/>
            <person name="Goodstein D."/>
            <person name="Gribskov M."/>
            <person name="Grimwood J."/>
            <person name="Groover A."/>
            <person name="Gunter L."/>
            <person name="Hamberger B."/>
            <person name="Heinze B."/>
            <person name="Helariutta Y."/>
            <person name="Henrissat B."/>
            <person name="Holligan D."/>
            <person name="Holt R."/>
            <person name="Huang W."/>
            <person name="Islam-Faridi N."/>
            <person name="Jones S."/>
            <person name="Jones-Rhoades M."/>
            <person name="Jorgensen R."/>
            <person name="Joshi C."/>
            <person name="Kangasjarvi J."/>
            <person name="Karlsson J."/>
            <person name="Kelleher C."/>
            <person name="Kirkpatrick R."/>
            <person name="Kirst M."/>
            <person name="Kohler A."/>
            <person name="Kalluri U."/>
            <person name="Larimer F."/>
            <person name="Leebens-Mack J."/>
            <person name="Leple J.C."/>
            <person name="Locascio P."/>
            <person name="Lou Y."/>
            <person name="Lucas S."/>
            <person name="Martin F."/>
            <person name="Montanini B."/>
            <person name="Napoli C."/>
            <person name="Nelson D.R."/>
            <person name="Nelson C."/>
            <person name="Nieminen K."/>
            <person name="Nilsson O."/>
            <person name="Pereda V."/>
            <person name="Peter G."/>
            <person name="Philippe R."/>
            <person name="Pilate G."/>
            <person name="Poliakov A."/>
            <person name="Razumovskaya J."/>
            <person name="Richardson P."/>
            <person name="Rinaldi C."/>
            <person name="Ritland K."/>
            <person name="Rouze P."/>
            <person name="Ryaboy D."/>
            <person name="Schmutz J."/>
            <person name="Schrader J."/>
            <person name="Segerman B."/>
            <person name="Shin H."/>
            <person name="Siddiqui A."/>
            <person name="Sterky F."/>
            <person name="Terry A."/>
            <person name="Tsai C.J."/>
            <person name="Uberbacher E."/>
            <person name="Unneberg P."/>
            <person name="Vahala J."/>
            <person name="Wall K."/>
            <person name="Wessler S."/>
            <person name="Yang G."/>
            <person name="Yin T."/>
            <person name="Douglas C."/>
            <person name="Marra M."/>
            <person name="Sandberg G."/>
            <person name="Van de Peer Y."/>
            <person name="Rokhsar D."/>
        </authorList>
    </citation>
    <scope>NUCLEOTIDE SEQUENCE [LARGE SCALE GENOMIC DNA]</scope>
    <source>
        <strain evidence="2">cv. Nisqually</strain>
    </source>
</reference>
<protein>
    <recommendedName>
        <fullName evidence="3">Calcineurin-like phosphoesterase domain-containing protein</fullName>
    </recommendedName>
</protein>
<evidence type="ECO:0008006" key="3">
    <source>
        <dbReference type="Google" id="ProtNLM"/>
    </source>
</evidence>
<dbReference type="STRING" id="3694.A0A2K1ZEG7"/>
<dbReference type="Gene3D" id="3.60.21.10">
    <property type="match status" value="1"/>
</dbReference>
<dbReference type="InterPro" id="IPR029052">
    <property type="entry name" value="Metallo-depent_PP-like"/>
</dbReference>
<dbReference type="Proteomes" id="UP000006729">
    <property type="component" value="Chromosome 8"/>
</dbReference>
<dbReference type="EMBL" id="CM009297">
    <property type="protein sequence ID" value="PNT23670.1"/>
    <property type="molecule type" value="Genomic_DNA"/>
</dbReference>
<keyword evidence="2" id="KW-1185">Reference proteome</keyword>